<dbReference type="RefSeq" id="WP_284351507.1">
    <property type="nucleotide sequence ID" value="NZ_BRXS01000005.1"/>
</dbReference>
<keyword evidence="4" id="KW-1185">Reference proteome</keyword>
<dbReference type="Proteomes" id="UP001161325">
    <property type="component" value="Unassembled WGS sequence"/>
</dbReference>
<proteinExistence type="predicted"/>
<name>A0AA37QC72_9BACT</name>
<feature type="region of interest" description="Disordered" evidence="1">
    <location>
        <begin position="42"/>
        <end position="61"/>
    </location>
</feature>
<sequence>MSIAPRLSWCLGVLAALVVGATRPVGAQTGHQFTLTPSGTAAATIGGTTTPSPLRTHYESGTSATTPTWELVASCPNSVGNASNFCAVGLALGGAGGSPLGAVRVDYTLSGSGCRTPTPAGASYTRTLTSTTRVDLFLVTRGNGSSGQCTASSLRFTVVDMSYTAYRSSASASTYYSRGLDFTIEVR</sequence>
<organism evidence="3 4">
    <name type="scientific">Roseisolibacter agri</name>
    <dbReference type="NCBI Taxonomy" id="2014610"/>
    <lineage>
        <taxon>Bacteria</taxon>
        <taxon>Pseudomonadati</taxon>
        <taxon>Gemmatimonadota</taxon>
        <taxon>Gemmatimonadia</taxon>
        <taxon>Gemmatimonadales</taxon>
        <taxon>Gemmatimonadaceae</taxon>
        <taxon>Roseisolibacter</taxon>
    </lineage>
</organism>
<reference evidence="3" key="1">
    <citation type="submission" date="2022-08" db="EMBL/GenBank/DDBJ databases">
        <title>Draft genome sequencing of Roseisolibacter agri AW1220.</title>
        <authorList>
            <person name="Tobiishi Y."/>
            <person name="Tonouchi A."/>
        </authorList>
    </citation>
    <scope>NUCLEOTIDE SEQUENCE</scope>
    <source>
        <strain evidence="3">AW1220</strain>
    </source>
</reference>
<dbReference type="AlphaFoldDB" id="A0AA37QC72"/>
<dbReference type="EMBL" id="BRXS01000005">
    <property type="protein sequence ID" value="GLC27061.1"/>
    <property type="molecule type" value="Genomic_DNA"/>
</dbReference>
<evidence type="ECO:0000313" key="4">
    <source>
        <dbReference type="Proteomes" id="UP001161325"/>
    </source>
</evidence>
<comment type="caution">
    <text evidence="3">The sequence shown here is derived from an EMBL/GenBank/DDBJ whole genome shotgun (WGS) entry which is preliminary data.</text>
</comment>
<evidence type="ECO:0000313" key="3">
    <source>
        <dbReference type="EMBL" id="GLC27061.1"/>
    </source>
</evidence>
<feature type="signal peptide" evidence="2">
    <location>
        <begin position="1"/>
        <end position="27"/>
    </location>
</feature>
<feature type="chain" id="PRO_5041229604" description="Secreted protein" evidence="2">
    <location>
        <begin position="28"/>
        <end position="187"/>
    </location>
</feature>
<protein>
    <recommendedName>
        <fullName evidence="5">Secreted protein</fullName>
    </recommendedName>
</protein>
<accession>A0AA37QC72</accession>
<evidence type="ECO:0008006" key="5">
    <source>
        <dbReference type="Google" id="ProtNLM"/>
    </source>
</evidence>
<keyword evidence="2" id="KW-0732">Signal</keyword>
<evidence type="ECO:0000256" key="2">
    <source>
        <dbReference type="SAM" id="SignalP"/>
    </source>
</evidence>
<evidence type="ECO:0000256" key="1">
    <source>
        <dbReference type="SAM" id="MobiDB-lite"/>
    </source>
</evidence>
<feature type="compositionally biased region" description="Low complexity" evidence="1">
    <location>
        <begin position="42"/>
        <end position="53"/>
    </location>
</feature>
<gene>
    <name evidence="3" type="ORF">rosag_35740</name>
</gene>